<organism evidence="1 2">
    <name type="scientific">Mobilitalea sibirica</name>
    <dbReference type="NCBI Taxonomy" id="1462919"/>
    <lineage>
        <taxon>Bacteria</taxon>
        <taxon>Bacillati</taxon>
        <taxon>Bacillota</taxon>
        <taxon>Clostridia</taxon>
        <taxon>Lachnospirales</taxon>
        <taxon>Lachnospiraceae</taxon>
        <taxon>Mobilitalea</taxon>
    </lineage>
</organism>
<dbReference type="AlphaFoldDB" id="A0A8J7H2T1"/>
<gene>
    <name evidence="1" type="ORF">I5677_09820</name>
</gene>
<evidence type="ECO:0000313" key="2">
    <source>
        <dbReference type="Proteomes" id="UP000623269"/>
    </source>
</evidence>
<evidence type="ECO:0000313" key="1">
    <source>
        <dbReference type="EMBL" id="MBH1941188.1"/>
    </source>
</evidence>
<accession>A0A8J7H2T1</accession>
<reference evidence="1" key="1">
    <citation type="submission" date="2020-12" db="EMBL/GenBank/DDBJ databases">
        <title>M. sibirica DSM 26468T genome.</title>
        <authorList>
            <person name="Thieme N."/>
            <person name="Rettenmaier R."/>
            <person name="Zverlov V."/>
            <person name="Liebl W."/>
        </authorList>
    </citation>
    <scope>NUCLEOTIDE SEQUENCE</scope>
    <source>
        <strain evidence="1">DSM 26468</strain>
    </source>
</reference>
<keyword evidence="2" id="KW-1185">Reference proteome</keyword>
<dbReference type="RefSeq" id="WP_197661408.1">
    <property type="nucleotide sequence ID" value="NZ_JAEAGR010000009.1"/>
</dbReference>
<comment type="caution">
    <text evidence="1">The sequence shown here is derived from an EMBL/GenBank/DDBJ whole genome shotgun (WGS) entry which is preliminary data.</text>
</comment>
<protein>
    <submittedName>
        <fullName evidence="1">Uncharacterized protein</fullName>
    </submittedName>
</protein>
<dbReference type="EMBL" id="JAEAGR010000009">
    <property type="protein sequence ID" value="MBH1941188.1"/>
    <property type="molecule type" value="Genomic_DNA"/>
</dbReference>
<sequence length="425" mass="48358">MLQVYNYMVESYLPKQEIKNHAHKKGELKKVYRNIVDLNKRSPFYKINLSPDNQVYTLGVKESALDLKSKLLSISDEDNSSFNKRTVAVSDDRVINAKLLGEDVTDLPKSIQFKVNRLASSQVNQGKDLFQPSRGLEKGVYDFRAVIKGQAYDLTFIQKEKTDNLDTLTRMAEYLNQSLPDLMASVEQSEKKEYSYLHITADFTGKFGDKSFYFEDEELYREGVVDFFGLNRTIMPGSNSHFYINDVEKQTASNTFHLEGKLQITLKGTSEQDVDVRIVPDSNPIYKQVNSVLSTYNQMLLLAKSRKETSSEHFGASKLINELTNLEKIYEDELIACGLQPQEDGTISIEESLFVQASLDGGMEDLFKRENGFIARIFDKANSIAINPMEYLDKTVVIYPNSSRAGFTNPYITSMYSGLFFSSFC</sequence>
<dbReference type="Proteomes" id="UP000623269">
    <property type="component" value="Unassembled WGS sequence"/>
</dbReference>
<proteinExistence type="predicted"/>
<name>A0A8J7H2T1_9FIRM</name>